<dbReference type="Proteomes" id="UP000004699">
    <property type="component" value="Unassembled WGS sequence"/>
</dbReference>
<evidence type="ECO:0000313" key="2">
    <source>
        <dbReference type="EMBL" id="EED34706.1"/>
    </source>
</evidence>
<evidence type="ECO:0000313" key="3">
    <source>
        <dbReference type="Proteomes" id="UP000004699"/>
    </source>
</evidence>
<dbReference type="SUPFAM" id="SSF50475">
    <property type="entry name" value="FMN-binding split barrel"/>
    <property type="match status" value="1"/>
</dbReference>
<reference evidence="3" key="1">
    <citation type="journal article" date="2013" name="BMC Microbiol.">
        <title>Taxonomy and evolution of bacteriochlorophyll a-containing members of the OM60/NOR5 clade of marine gammaproteobacteria: description of Luminiphilus syltensis gen. nov., sp. nov., reclassification of Haliea rubra as Pseudohaliea rubra gen. nov., comb. nov., and emendation of Chromatocurvus halotolerans.</title>
        <authorList>
            <person name="Spring S."/>
            <person name="Riedel T."/>
            <person name="Sproer C."/>
            <person name="Yan S."/>
            <person name="Harder J."/>
            <person name="Fuchs B.M."/>
        </authorList>
    </citation>
    <scope>NUCLEOTIDE SEQUENCE [LARGE SCALE GENOMIC DNA]</scope>
    <source>
        <strain evidence="3">NOR51-B</strain>
    </source>
</reference>
<dbReference type="eggNOG" id="COG3576">
    <property type="taxonomic scope" value="Bacteria"/>
</dbReference>
<dbReference type="InterPro" id="IPR011576">
    <property type="entry name" value="Pyridox_Oxase_N"/>
</dbReference>
<dbReference type="OrthoDB" id="9796486at2"/>
<dbReference type="HOGENOM" id="CLU_085054_1_0_6"/>
<sequence>MHQEKDAEDLSFIETEEALEENYGEPLEIAKAIMLESLDKYHTAFINASPFCCIATADAGGQPTISPKGDAPGFVKIIDSNTLLIPDRMGNNKLESFHNLIESPKLGLIFFVPGYKETLRLSGHARLIKSEELLAYSAVNGRHLDVGLLITVTKAYFHCGKAVIRSKLWTNEYQPEDKIIPSFGQIIGEQAESDMAVSVMDDIVDHAYQDELY</sequence>
<dbReference type="RefSeq" id="WP_009019454.1">
    <property type="nucleotide sequence ID" value="NZ_DS999411.1"/>
</dbReference>
<dbReference type="InterPro" id="IPR012349">
    <property type="entry name" value="Split_barrel_FMN-bd"/>
</dbReference>
<feature type="domain" description="Pyridoxamine 5'-phosphate oxidase N-terminal" evidence="1">
    <location>
        <begin position="39"/>
        <end position="139"/>
    </location>
</feature>
<dbReference type="EMBL" id="DS999411">
    <property type="protein sequence ID" value="EED34706.1"/>
    <property type="molecule type" value="Genomic_DNA"/>
</dbReference>
<dbReference type="GO" id="GO:0016787">
    <property type="term" value="F:hydrolase activity"/>
    <property type="evidence" value="ECO:0007669"/>
    <property type="project" value="UniProtKB-KW"/>
</dbReference>
<keyword evidence="2" id="KW-0378">Hydrolase</keyword>
<dbReference type="PANTHER" id="PTHR42815:SF2">
    <property type="entry name" value="FAD-BINDING, PUTATIVE (AFU_ORTHOLOGUE AFUA_6G07600)-RELATED"/>
    <property type="match status" value="1"/>
</dbReference>
<keyword evidence="3" id="KW-1185">Reference proteome</keyword>
<organism evidence="2 3">
    <name type="scientific">Luminiphilus syltensis NOR5-1B</name>
    <dbReference type="NCBI Taxonomy" id="565045"/>
    <lineage>
        <taxon>Bacteria</taxon>
        <taxon>Pseudomonadati</taxon>
        <taxon>Pseudomonadota</taxon>
        <taxon>Gammaproteobacteria</taxon>
        <taxon>Cellvibrionales</taxon>
        <taxon>Halieaceae</taxon>
        <taxon>Luminiphilus</taxon>
    </lineage>
</organism>
<dbReference type="AlphaFoldDB" id="B8KSH3"/>
<accession>B8KSH3</accession>
<dbReference type="PANTHER" id="PTHR42815">
    <property type="entry name" value="FAD-BINDING, PUTATIVE (AFU_ORTHOLOGUE AFUA_6G07600)-RELATED"/>
    <property type="match status" value="1"/>
</dbReference>
<proteinExistence type="predicted"/>
<dbReference type="InterPro" id="IPR024029">
    <property type="entry name" value="Pyridox_Oxase_FMN-dep"/>
</dbReference>
<gene>
    <name evidence="2" type="ORF">NOR51B_645</name>
</gene>
<dbReference type="STRING" id="565045.NOR51B_645"/>
<dbReference type="NCBIfam" id="TIGR04025">
    <property type="entry name" value="PPOX_FMN_DR2398"/>
    <property type="match status" value="1"/>
</dbReference>
<protein>
    <submittedName>
        <fullName evidence="2">Phosphohydrolase (MutT/nudix family protein)</fullName>
    </submittedName>
</protein>
<dbReference type="Gene3D" id="2.30.110.10">
    <property type="entry name" value="Electron Transport, Fmn-binding Protein, Chain A"/>
    <property type="match status" value="1"/>
</dbReference>
<dbReference type="Pfam" id="PF01243">
    <property type="entry name" value="PNPOx_N"/>
    <property type="match status" value="1"/>
</dbReference>
<name>B8KSH3_9GAMM</name>
<evidence type="ECO:0000259" key="1">
    <source>
        <dbReference type="Pfam" id="PF01243"/>
    </source>
</evidence>